<evidence type="ECO:0000256" key="2">
    <source>
        <dbReference type="ARBA" id="ARBA00022692"/>
    </source>
</evidence>
<dbReference type="RefSeq" id="XP_070653320.1">
    <property type="nucleotide sequence ID" value="XM_070797219.1"/>
</dbReference>
<feature type="coiled-coil region" evidence="6">
    <location>
        <begin position="21"/>
        <end position="206"/>
    </location>
</feature>
<dbReference type="Proteomes" id="UP001652663">
    <property type="component" value="Chromosome 10"/>
</dbReference>
<dbReference type="PANTHER" id="PTHR22422">
    <property type="entry name" value="TRANSMEMBRANE AND COILED-COIL DOMAIN-CONTAINING PROTEIN 5B-RELATED"/>
    <property type="match status" value="1"/>
</dbReference>
<evidence type="ECO:0000313" key="8">
    <source>
        <dbReference type="Proteomes" id="UP001652663"/>
    </source>
</evidence>
<keyword evidence="8" id="KW-1185">Reference proteome</keyword>
<evidence type="ECO:0000256" key="5">
    <source>
        <dbReference type="ARBA" id="ARBA00023136"/>
    </source>
</evidence>
<evidence type="ECO:0000256" key="6">
    <source>
        <dbReference type="SAM" id="Coils"/>
    </source>
</evidence>
<accession>A0ABM4SZV2</accession>
<evidence type="ECO:0000313" key="9">
    <source>
        <dbReference type="RefSeq" id="XP_070653320.1"/>
    </source>
</evidence>
<reference evidence="9" key="1">
    <citation type="submission" date="2025-08" db="UniProtKB">
        <authorList>
            <consortium name="RefSeq"/>
        </authorList>
    </citation>
    <scope>IDENTIFICATION</scope>
    <source>
        <tissue evidence="9">Blood</tissue>
    </source>
</reference>
<dbReference type="GeneID" id="109564584"/>
<keyword evidence="4 6" id="KW-0175">Coiled coil</keyword>
<sequence length="307" mass="36247">MEEAGQDPLDDVRDVMEIPKLEITKQNLDSLNSDLEKDLQRMDEANQVLLKKIQEKEETIQSLERDITLSVRQAREREELDHRTAEKEAALRDLELETAKLEKNKEILSRSVVEVQKEISRKFKNVGLDKEALKQTLAELKVKLQKSTESCASQEKELVKIESDYQSVYQLCEDQAHYIKKYQEILRQMEKEKEMLLLEKEVCKAQNNATQIVKPGSTLVETIQSNMEKTIVKKQKRIFWYRHFRYFIFVVMIFFRLLGYVLFYLQYINPDLLVDALPMVMSRETLTRLRDALFPFLTLEVEEVLPH</sequence>
<keyword evidence="3 7" id="KW-1133">Transmembrane helix</keyword>
<evidence type="ECO:0000256" key="1">
    <source>
        <dbReference type="ARBA" id="ARBA00004167"/>
    </source>
</evidence>
<organism evidence="8 9">
    <name type="scientific">Bos indicus</name>
    <name type="common">Zebu</name>
    <dbReference type="NCBI Taxonomy" id="9915"/>
    <lineage>
        <taxon>Eukaryota</taxon>
        <taxon>Metazoa</taxon>
        <taxon>Chordata</taxon>
        <taxon>Craniata</taxon>
        <taxon>Vertebrata</taxon>
        <taxon>Euteleostomi</taxon>
        <taxon>Mammalia</taxon>
        <taxon>Eutheria</taxon>
        <taxon>Laurasiatheria</taxon>
        <taxon>Artiodactyla</taxon>
        <taxon>Ruminantia</taxon>
        <taxon>Pecora</taxon>
        <taxon>Bovidae</taxon>
        <taxon>Bovinae</taxon>
        <taxon>Bos</taxon>
    </lineage>
</organism>
<evidence type="ECO:0000256" key="4">
    <source>
        <dbReference type="ARBA" id="ARBA00023054"/>
    </source>
</evidence>
<protein>
    <submittedName>
        <fullName evidence="9">Transmembrane and coiled-coil domain-containing protein 5B</fullName>
    </submittedName>
</protein>
<comment type="subcellular location">
    <subcellularLocation>
        <location evidence="1">Membrane</location>
        <topology evidence="1">Single-pass membrane protein</topology>
    </subcellularLocation>
</comment>
<feature type="transmembrane region" description="Helical" evidence="7">
    <location>
        <begin position="244"/>
        <end position="265"/>
    </location>
</feature>
<name>A0ABM4SZV2_BOSIN</name>
<keyword evidence="5 7" id="KW-0472">Membrane</keyword>
<evidence type="ECO:0000256" key="3">
    <source>
        <dbReference type="ARBA" id="ARBA00022989"/>
    </source>
</evidence>
<dbReference type="InterPro" id="IPR026617">
    <property type="entry name" value="SMCO2/5"/>
</dbReference>
<evidence type="ECO:0000256" key="7">
    <source>
        <dbReference type="SAM" id="Phobius"/>
    </source>
</evidence>
<keyword evidence="2 7" id="KW-0812">Transmembrane</keyword>
<gene>
    <name evidence="9" type="primary">LOC109564584</name>
</gene>
<dbReference type="PANTHER" id="PTHR22422:SF1">
    <property type="entry name" value="TRANSMEMBRANE AND COILED-COIL DOMAIN-CONTAINING PROTEIN 5B"/>
    <property type="match status" value="1"/>
</dbReference>
<dbReference type="Pfam" id="PF14992">
    <property type="entry name" value="TMCO5"/>
    <property type="match status" value="1"/>
</dbReference>
<proteinExistence type="predicted"/>